<accession>A0ACB9KKM8</accession>
<name>A0ACB9KKM8_BAUVA</name>
<evidence type="ECO:0000313" key="1">
    <source>
        <dbReference type="EMBL" id="KAI4297727.1"/>
    </source>
</evidence>
<dbReference type="Proteomes" id="UP000828941">
    <property type="component" value="Chromosome 14"/>
</dbReference>
<proteinExistence type="predicted"/>
<dbReference type="EMBL" id="CM039439">
    <property type="protein sequence ID" value="KAI4297727.1"/>
    <property type="molecule type" value="Genomic_DNA"/>
</dbReference>
<gene>
    <name evidence="1" type="ORF">L6164_037601</name>
</gene>
<reference evidence="1 2" key="1">
    <citation type="journal article" date="2022" name="DNA Res.">
        <title>Chromosomal-level genome assembly of the orchid tree Bauhinia variegata (Leguminosae; Cercidoideae) supports the allotetraploid origin hypothesis of Bauhinia.</title>
        <authorList>
            <person name="Zhong Y."/>
            <person name="Chen Y."/>
            <person name="Zheng D."/>
            <person name="Pang J."/>
            <person name="Liu Y."/>
            <person name="Luo S."/>
            <person name="Meng S."/>
            <person name="Qian L."/>
            <person name="Wei D."/>
            <person name="Dai S."/>
            <person name="Zhou R."/>
        </authorList>
    </citation>
    <scope>NUCLEOTIDE SEQUENCE [LARGE SCALE GENOMIC DNA]</scope>
    <source>
        <strain evidence="1">BV-YZ2020</strain>
    </source>
</reference>
<keyword evidence="2" id="KW-1185">Reference proteome</keyword>
<sequence>MNEGSVKFPFMPIRSRSILAQWRSSKLRFARGVLALVFTSVLLSGFMKESLHQRIISPSERAGISGYTYLLEPLWWAGMVTMITGEVANFVVYIYAAAVLVTPLGTLSITVSAVLGHFLLNEKLQKMGVHCGISCYCDSDTSKAYSKFWPLNQDWSGQDMRSIASEICGFITVLSGTTLLHATRDQEQADMQGRLLLIRMLGSYPFVTILVLLSIGTKSEVKFYFRYRTLTWYIGDDSTKGPEDEH</sequence>
<evidence type="ECO:0000313" key="2">
    <source>
        <dbReference type="Proteomes" id="UP000828941"/>
    </source>
</evidence>
<comment type="caution">
    <text evidence="1">The sequence shown here is derived from an EMBL/GenBank/DDBJ whole genome shotgun (WGS) entry which is preliminary data.</text>
</comment>
<protein>
    <submittedName>
        <fullName evidence="1">Uncharacterized protein</fullName>
    </submittedName>
</protein>
<organism evidence="1 2">
    <name type="scientific">Bauhinia variegata</name>
    <name type="common">Purple orchid tree</name>
    <name type="synonym">Phanera variegata</name>
    <dbReference type="NCBI Taxonomy" id="167791"/>
    <lineage>
        <taxon>Eukaryota</taxon>
        <taxon>Viridiplantae</taxon>
        <taxon>Streptophyta</taxon>
        <taxon>Embryophyta</taxon>
        <taxon>Tracheophyta</taxon>
        <taxon>Spermatophyta</taxon>
        <taxon>Magnoliopsida</taxon>
        <taxon>eudicotyledons</taxon>
        <taxon>Gunneridae</taxon>
        <taxon>Pentapetalae</taxon>
        <taxon>rosids</taxon>
        <taxon>fabids</taxon>
        <taxon>Fabales</taxon>
        <taxon>Fabaceae</taxon>
        <taxon>Cercidoideae</taxon>
        <taxon>Cercideae</taxon>
        <taxon>Bauhiniinae</taxon>
        <taxon>Bauhinia</taxon>
    </lineage>
</organism>